<dbReference type="SUPFAM" id="SSF51344">
    <property type="entry name" value="Epsilon subunit of F1F0-ATP synthase N-terminal domain"/>
    <property type="match status" value="1"/>
</dbReference>
<comment type="caution">
    <text evidence="8">The sequence shown here is derived from an EMBL/GenBank/DDBJ whole genome shotgun (WGS) entry which is preliminary data.</text>
</comment>
<evidence type="ECO:0000256" key="3">
    <source>
        <dbReference type="ARBA" id="ARBA00022448"/>
    </source>
</evidence>
<dbReference type="Gene3D" id="2.60.15.10">
    <property type="entry name" value="F0F1 ATP synthase delta/epsilon subunit, N-terminal"/>
    <property type="match status" value="1"/>
</dbReference>
<evidence type="ECO:0000256" key="1">
    <source>
        <dbReference type="ARBA" id="ARBA00004184"/>
    </source>
</evidence>
<dbReference type="Proteomes" id="UP000176997">
    <property type="component" value="Unassembled WGS sequence"/>
</dbReference>
<keyword evidence="3" id="KW-0813">Transport</keyword>
<keyword evidence="6" id="KW-0066">ATP synthesis</keyword>
<organism evidence="8 9">
    <name type="scientific">Candidatus Yonathbacteria bacterium RIFCSPHIGHO2_01_FULL_51_10</name>
    <dbReference type="NCBI Taxonomy" id="1802723"/>
    <lineage>
        <taxon>Bacteria</taxon>
        <taxon>Candidatus Yonathiibacteriota</taxon>
    </lineage>
</organism>
<dbReference type="Pfam" id="PF02823">
    <property type="entry name" value="ATP-synt_DE_N"/>
    <property type="match status" value="1"/>
</dbReference>
<dbReference type="InterPro" id="IPR036771">
    <property type="entry name" value="ATPsynth_dsu/esu_N"/>
</dbReference>
<evidence type="ECO:0000256" key="2">
    <source>
        <dbReference type="ARBA" id="ARBA00005712"/>
    </source>
</evidence>
<keyword evidence="4" id="KW-0406">Ion transport</keyword>
<dbReference type="CDD" id="cd12152">
    <property type="entry name" value="F1-ATPase_delta"/>
    <property type="match status" value="1"/>
</dbReference>
<evidence type="ECO:0000256" key="4">
    <source>
        <dbReference type="ARBA" id="ARBA00023065"/>
    </source>
</evidence>
<dbReference type="AlphaFoldDB" id="A0A1G2S883"/>
<evidence type="ECO:0000313" key="9">
    <source>
        <dbReference type="Proteomes" id="UP000176997"/>
    </source>
</evidence>
<evidence type="ECO:0000256" key="5">
    <source>
        <dbReference type="ARBA" id="ARBA00023136"/>
    </source>
</evidence>
<dbReference type="STRING" id="1802723.A2675_02305"/>
<evidence type="ECO:0000259" key="7">
    <source>
        <dbReference type="Pfam" id="PF02823"/>
    </source>
</evidence>
<dbReference type="InterPro" id="IPR001469">
    <property type="entry name" value="ATP_synth_F1_dsu/esu"/>
</dbReference>
<dbReference type="GO" id="GO:0045259">
    <property type="term" value="C:proton-transporting ATP synthase complex"/>
    <property type="evidence" value="ECO:0007669"/>
    <property type="project" value="UniProtKB-KW"/>
</dbReference>
<dbReference type="InterPro" id="IPR020546">
    <property type="entry name" value="ATP_synth_F1_dsu/esu_N"/>
</dbReference>
<evidence type="ECO:0000313" key="8">
    <source>
        <dbReference type="EMBL" id="OHA80899.1"/>
    </source>
</evidence>
<dbReference type="GO" id="GO:0046933">
    <property type="term" value="F:proton-transporting ATP synthase activity, rotational mechanism"/>
    <property type="evidence" value="ECO:0007669"/>
    <property type="project" value="InterPro"/>
</dbReference>
<protein>
    <recommendedName>
        <fullName evidence="7">ATP synthase F1 complex delta/epsilon subunit N-terminal domain-containing protein</fullName>
    </recommendedName>
</protein>
<comment type="similarity">
    <text evidence="2">Belongs to the ATPase epsilon chain family.</text>
</comment>
<reference evidence="8 9" key="1">
    <citation type="journal article" date="2016" name="Nat. Commun.">
        <title>Thousands of microbial genomes shed light on interconnected biogeochemical processes in an aquifer system.</title>
        <authorList>
            <person name="Anantharaman K."/>
            <person name="Brown C.T."/>
            <person name="Hug L.A."/>
            <person name="Sharon I."/>
            <person name="Castelle C.J."/>
            <person name="Probst A.J."/>
            <person name="Thomas B.C."/>
            <person name="Singh A."/>
            <person name="Wilkins M.J."/>
            <person name="Karaoz U."/>
            <person name="Brodie E.L."/>
            <person name="Williams K.H."/>
            <person name="Hubbard S.S."/>
            <person name="Banfield J.F."/>
        </authorList>
    </citation>
    <scope>NUCLEOTIDE SEQUENCE [LARGE SCALE GENOMIC DNA]</scope>
</reference>
<feature type="domain" description="ATP synthase F1 complex delta/epsilon subunit N-terminal" evidence="7">
    <location>
        <begin position="5"/>
        <end position="78"/>
    </location>
</feature>
<name>A0A1G2S883_9BACT</name>
<comment type="subcellular location">
    <subcellularLocation>
        <location evidence="1">Endomembrane system</location>
        <topology evidence="1">Peripheral membrane protein</topology>
    </subcellularLocation>
</comment>
<accession>A0A1G2S883</accession>
<keyword evidence="6" id="KW-0139">CF(1)</keyword>
<evidence type="ECO:0000256" key="6">
    <source>
        <dbReference type="ARBA" id="ARBA00023196"/>
    </source>
</evidence>
<proteinExistence type="inferred from homology"/>
<gene>
    <name evidence="8" type="ORF">A2675_02305</name>
</gene>
<sequence length="79" mass="8613">MTTFPLTIATVDKTLFHGHVVSVNCPGSEGELTVLAHHAPLITRLKGGEIRIKTEHDITTFSLDHGLLEVSRNEAVILL</sequence>
<dbReference type="GO" id="GO:0012505">
    <property type="term" value="C:endomembrane system"/>
    <property type="evidence" value="ECO:0007669"/>
    <property type="project" value="UniProtKB-SubCell"/>
</dbReference>
<dbReference type="EMBL" id="MHUS01000016">
    <property type="protein sequence ID" value="OHA80899.1"/>
    <property type="molecule type" value="Genomic_DNA"/>
</dbReference>
<keyword evidence="5" id="KW-0472">Membrane</keyword>